<name>A0ABW3P7N3_9PROT</name>
<evidence type="ECO:0000313" key="1">
    <source>
        <dbReference type="EMBL" id="MFD1120903.1"/>
    </source>
</evidence>
<evidence type="ECO:0000313" key="2">
    <source>
        <dbReference type="Proteomes" id="UP001597206"/>
    </source>
</evidence>
<reference evidence="2" key="1">
    <citation type="journal article" date="2019" name="Int. J. Syst. Evol. Microbiol.">
        <title>The Global Catalogue of Microorganisms (GCM) 10K type strain sequencing project: providing services to taxonomists for standard genome sequencing and annotation.</title>
        <authorList>
            <consortium name="The Broad Institute Genomics Platform"/>
            <consortium name="The Broad Institute Genome Sequencing Center for Infectious Disease"/>
            <person name="Wu L."/>
            <person name="Ma J."/>
        </authorList>
    </citation>
    <scope>NUCLEOTIDE SEQUENCE [LARGE SCALE GENOMIC DNA]</scope>
    <source>
        <strain evidence="2">CCUG 58411</strain>
    </source>
</reference>
<dbReference type="RefSeq" id="WP_379028849.1">
    <property type="nucleotide sequence ID" value="NZ_JBHTLN010000001.1"/>
</dbReference>
<dbReference type="EMBL" id="JBHTLN010000001">
    <property type="protein sequence ID" value="MFD1120903.1"/>
    <property type="molecule type" value="Genomic_DNA"/>
</dbReference>
<protein>
    <submittedName>
        <fullName evidence="1">YezD family protein</fullName>
    </submittedName>
</protein>
<dbReference type="InterPro" id="IPR018743">
    <property type="entry name" value="DUF2292"/>
</dbReference>
<proteinExistence type="predicted"/>
<comment type="caution">
    <text evidence="1">The sequence shown here is derived from an EMBL/GenBank/DDBJ whole genome shotgun (WGS) entry which is preliminary data.</text>
</comment>
<keyword evidence="2" id="KW-1185">Reference proteome</keyword>
<gene>
    <name evidence="1" type="ORF">ACFQ2T_00160</name>
</gene>
<sequence length="66" mass="7363">MMSSPLTKPEVNYDEAVLAAVNAAIIAVQRDTGYGSIEVTIHDGRVTQIERREKVRFEQSKLKSSK</sequence>
<dbReference type="Proteomes" id="UP001597206">
    <property type="component" value="Unassembled WGS sequence"/>
</dbReference>
<organism evidence="1 2">
    <name type="scientific">Methylophilus flavus</name>
    <dbReference type="NCBI Taxonomy" id="640084"/>
    <lineage>
        <taxon>Bacteria</taxon>
        <taxon>Pseudomonadati</taxon>
        <taxon>Pseudomonadota</taxon>
        <taxon>Betaproteobacteria</taxon>
        <taxon>Nitrosomonadales</taxon>
        <taxon>Methylophilaceae</taxon>
        <taxon>Methylophilus</taxon>
    </lineage>
</organism>
<accession>A0ABW3P7N3</accession>
<dbReference type="Pfam" id="PF10055">
    <property type="entry name" value="DUF2292"/>
    <property type="match status" value="1"/>
</dbReference>